<accession>A0ABT7JDK6</accession>
<proteinExistence type="predicted"/>
<protein>
    <submittedName>
        <fullName evidence="2">Transposase</fullName>
    </submittedName>
</protein>
<keyword evidence="3" id="KW-1185">Reference proteome</keyword>
<dbReference type="SUPFAM" id="SSF53098">
    <property type="entry name" value="Ribonuclease H-like"/>
    <property type="match status" value="1"/>
</dbReference>
<dbReference type="Proteomes" id="UP001302059">
    <property type="component" value="Unassembled WGS sequence"/>
</dbReference>
<sequence length="378" mass="42970">MTKASEAFPDASELYRAVMSDLTPTQQRTFSALLDLFLTTEKRTLLNQVETCSASTASRCLNTLTQTLQLGEHLRAWQTRCLRKYAQKQRGKKPWLVLRVDLTSIEKTGTKLPFLRTVNGVHGLHLVVLHVSIGKLSFPVGHAIYDPAQPEVTPIHLAARLLQRFHPYQWGDFEQLVLMDAGFYSGEFLDLLRWWGFRHISVGGRSNLRLRDGRRLRETCQGEQIELDSAPGLPLWVSWVDLPRDGTKKRFFVLDTQPGSGRTLVQRHKRRWLIESFFKSAKHDFGLKETRLRTETGILSWLLLVMLSTSLALWAQCLAGMTAWRSPRWNLTLGEAAADLRDVLLPQQVARRLQSALARLQALHATVPSPASLHFCNS</sequence>
<reference evidence="2 3" key="1">
    <citation type="submission" date="2023-05" db="EMBL/GenBank/DDBJ databases">
        <authorList>
            <person name="Gao F."/>
        </authorList>
    </citation>
    <scope>NUCLEOTIDE SEQUENCE [LARGE SCALE GENOMIC DNA]</scope>
    <source>
        <strain evidence="2 3">MIMF12</strain>
    </source>
</reference>
<organism evidence="2 3">
    <name type="scientific">Deinococcus rhizophilus</name>
    <dbReference type="NCBI Taxonomy" id="3049544"/>
    <lineage>
        <taxon>Bacteria</taxon>
        <taxon>Thermotogati</taxon>
        <taxon>Deinococcota</taxon>
        <taxon>Deinococci</taxon>
        <taxon>Deinococcales</taxon>
        <taxon>Deinococcaceae</taxon>
        <taxon>Deinococcus</taxon>
    </lineage>
</organism>
<dbReference type="Pfam" id="PF01609">
    <property type="entry name" value="DDE_Tnp_1"/>
    <property type="match status" value="1"/>
</dbReference>
<dbReference type="InterPro" id="IPR012337">
    <property type="entry name" value="RNaseH-like_sf"/>
</dbReference>
<evidence type="ECO:0000313" key="3">
    <source>
        <dbReference type="Proteomes" id="UP001302059"/>
    </source>
</evidence>
<gene>
    <name evidence="2" type="ORF">QOL99_03115</name>
</gene>
<evidence type="ECO:0000259" key="1">
    <source>
        <dbReference type="Pfam" id="PF01609"/>
    </source>
</evidence>
<comment type="caution">
    <text evidence="2">The sequence shown here is derived from an EMBL/GenBank/DDBJ whole genome shotgun (WGS) entry which is preliminary data.</text>
</comment>
<dbReference type="InterPro" id="IPR002559">
    <property type="entry name" value="Transposase_11"/>
</dbReference>
<dbReference type="RefSeq" id="WP_285521232.1">
    <property type="nucleotide sequence ID" value="NZ_JASNGB010000012.1"/>
</dbReference>
<evidence type="ECO:0000313" key="2">
    <source>
        <dbReference type="EMBL" id="MDL2343135.1"/>
    </source>
</evidence>
<feature type="domain" description="Transposase IS4-like" evidence="1">
    <location>
        <begin position="150"/>
        <end position="309"/>
    </location>
</feature>
<dbReference type="EMBL" id="JASNGB010000012">
    <property type="protein sequence ID" value="MDL2343135.1"/>
    <property type="molecule type" value="Genomic_DNA"/>
</dbReference>
<name>A0ABT7JDK6_9DEIO</name>